<evidence type="ECO:0008006" key="3">
    <source>
        <dbReference type="Google" id="ProtNLM"/>
    </source>
</evidence>
<dbReference type="InterPro" id="IPR036866">
    <property type="entry name" value="RibonucZ/Hydroxyglut_hydro"/>
</dbReference>
<dbReference type="KEGG" id="ssai:N0B31_05545"/>
<accession>A0A9E7R6T8</accession>
<dbReference type="AlphaFoldDB" id="A0A9E7R6T8"/>
<evidence type="ECO:0000313" key="1">
    <source>
        <dbReference type="EMBL" id="UWM55748.1"/>
    </source>
</evidence>
<name>A0A9E7R6T8_9EURY</name>
<dbReference type="GeneID" id="74941865"/>
<sequence>MPAKRRGPGTSPAMVDRWEGGVGWIAHPDEGMRRTSHALATDEGVWLVDPVDADGVDDLVSEYGEVAGVVVLSSYHSRDADTFAQRYDVPVHGPSFFDGLEGSCDAPVQGFFGTLGDSEYRLLELYDDAVWSDAALWDGETLVVMEALATSPTQTVGDERLAVSFVRRLVPPRRALSGLHPERILVGHGEGVHADASAALETALATARRRAPRYFLENGGYVVGALSSAVGD</sequence>
<reference evidence="1" key="1">
    <citation type="submission" date="2022-09" db="EMBL/GenBank/DDBJ databases">
        <title>Diverse halophilic archaea isolated from saline environments.</title>
        <authorList>
            <person name="Cui H.-L."/>
        </authorList>
    </citation>
    <scope>NUCLEOTIDE SEQUENCE</scope>
    <source>
        <strain evidence="1">ZS-35-S2</strain>
    </source>
</reference>
<dbReference type="Gene3D" id="3.60.15.10">
    <property type="entry name" value="Ribonuclease Z/Hydroxyacylglutathione hydrolase-like"/>
    <property type="match status" value="1"/>
</dbReference>
<proteinExistence type="predicted"/>
<dbReference type="Proteomes" id="UP001057580">
    <property type="component" value="Chromosome"/>
</dbReference>
<dbReference type="SUPFAM" id="SSF56281">
    <property type="entry name" value="Metallo-hydrolase/oxidoreductase"/>
    <property type="match status" value="1"/>
</dbReference>
<evidence type="ECO:0000313" key="2">
    <source>
        <dbReference type="Proteomes" id="UP001057580"/>
    </source>
</evidence>
<keyword evidence="2" id="KW-1185">Reference proteome</keyword>
<protein>
    <recommendedName>
        <fullName evidence="3">MBL fold metallo-hydrolase</fullName>
    </recommendedName>
</protein>
<gene>
    <name evidence="1" type="ORF">N0B31_05545</name>
</gene>
<organism evidence="1 2">
    <name type="scientific">Salinirubellus salinus</name>
    <dbReference type="NCBI Taxonomy" id="1364945"/>
    <lineage>
        <taxon>Archaea</taxon>
        <taxon>Methanobacteriati</taxon>
        <taxon>Methanobacteriota</taxon>
        <taxon>Stenosarchaea group</taxon>
        <taxon>Halobacteria</taxon>
        <taxon>Halobacteriales</taxon>
        <taxon>Natronomonadaceae</taxon>
        <taxon>Salinirubellus</taxon>
    </lineage>
</organism>
<dbReference type="RefSeq" id="WP_260594859.1">
    <property type="nucleotide sequence ID" value="NZ_CP104003.1"/>
</dbReference>
<dbReference type="EMBL" id="CP104003">
    <property type="protein sequence ID" value="UWM55748.1"/>
    <property type="molecule type" value="Genomic_DNA"/>
</dbReference>